<dbReference type="RefSeq" id="WP_394406438.1">
    <property type="nucleotide sequence ID" value="NZ_JBIGIC010000001.1"/>
</dbReference>
<keyword evidence="2" id="KW-0813">Transport</keyword>
<dbReference type="PANTHER" id="PTHR42788:SF13">
    <property type="entry name" value="ALIPHATIC SULFONATES IMPORT ATP-BINDING PROTEIN SSUB"/>
    <property type="match status" value="1"/>
</dbReference>
<reference evidence="7 8" key="1">
    <citation type="submission" date="2024-08" db="EMBL/GenBank/DDBJ databases">
        <authorList>
            <person name="Lu H."/>
        </authorList>
    </citation>
    <scope>NUCLEOTIDE SEQUENCE [LARGE SCALE GENOMIC DNA]</scope>
    <source>
        <strain evidence="7 8">BYS78W</strain>
    </source>
</reference>
<evidence type="ECO:0000256" key="2">
    <source>
        <dbReference type="ARBA" id="ARBA00022448"/>
    </source>
</evidence>
<dbReference type="InterPro" id="IPR050166">
    <property type="entry name" value="ABC_transporter_ATP-bind"/>
</dbReference>
<evidence type="ECO:0000313" key="7">
    <source>
        <dbReference type="EMBL" id="MFG6485684.1"/>
    </source>
</evidence>
<evidence type="ECO:0000256" key="5">
    <source>
        <dbReference type="ARBA" id="ARBA00022840"/>
    </source>
</evidence>
<dbReference type="PROSITE" id="PS00211">
    <property type="entry name" value="ABC_TRANSPORTER_1"/>
    <property type="match status" value="1"/>
</dbReference>
<proteinExistence type="inferred from homology"/>
<organism evidence="7 8">
    <name type="scientific">Pelomonas candidula</name>
    <dbReference type="NCBI Taxonomy" id="3299025"/>
    <lineage>
        <taxon>Bacteria</taxon>
        <taxon>Pseudomonadati</taxon>
        <taxon>Pseudomonadota</taxon>
        <taxon>Betaproteobacteria</taxon>
        <taxon>Burkholderiales</taxon>
        <taxon>Sphaerotilaceae</taxon>
        <taxon>Roseateles</taxon>
    </lineage>
</organism>
<keyword evidence="3" id="KW-0472">Membrane</keyword>
<dbReference type="Proteomes" id="UP001606134">
    <property type="component" value="Unassembled WGS sequence"/>
</dbReference>
<keyword evidence="5 7" id="KW-0067">ATP-binding</keyword>
<dbReference type="EMBL" id="JBIGIC010000001">
    <property type="protein sequence ID" value="MFG6485684.1"/>
    <property type="molecule type" value="Genomic_DNA"/>
</dbReference>
<dbReference type="Gene3D" id="3.40.50.300">
    <property type="entry name" value="P-loop containing nucleotide triphosphate hydrolases"/>
    <property type="match status" value="1"/>
</dbReference>
<dbReference type="Pfam" id="PF00005">
    <property type="entry name" value="ABC_tran"/>
    <property type="match status" value="1"/>
</dbReference>
<evidence type="ECO:0000313" key="8">
    <source>
        <dbReference type="Proteomes" id="UP001606134"/>
    </source>
</evidence>
<keyword evidence="4" id="KW-0547">Nucleotide-binding</keyword>
<evidence type="ECO:0000256" key="3">
    <source>
        <dbReference type="ARBA" id="ARBA00022475"/>
    </source>
</evidence>
<accession>A0ABW7H715</accession>
<dbReference type="InterPro" id="IPR017871">
    <property type="entry name" value="ABC_transporter-like_CS"/>
</dbReference>
<dbReference type="InterPro" id="IPR003439">
    <property type="entry name" value="ABC_transporter-like_ATP-bd"/>
</dbReference>
<protein>
    <submittedName>
        <fullName evidence="7">ABC transporter ATP-binding protein</fullName>
    </submittedName>
</protein>
<comment type="caution">
    <text evidence="7">The sequence shown here is derived from an EMBL/GenBank/DDBJ whole genome shotgun (WGS) entry which is preliminary data.</text>
</comment>
<dbReference type="GO" id="GO:0005524">
    <property type="term" value="F:ATP binding"/>
    <property type="evidence" value="ECO:0007669"/>
    <property type="project" value="UniProtKB-KW"/>
</dbReference>
<feature type="domain" description="ABC transporter" evidence="6">
    <location>
        <begin position="10"/>
        <end position="241"/>
    </location>
</feature>
<dbReference type="InterPro" id="IPR027417">
    <property type="entry name" value="P-loop_NTPase"/>
</dbReference>
<gene>
    <name evidence="7" type="ORF">ACG04R_03310</name>
</gene>
<dbReference type="PANTHER" id="PTHR42788">
    <property type="entry name" value="TAURINE IMPORT ATP-BINDING PROTEIN-RELATED"/>
    <property type="match status" value="1"/>
</dbReference>
<keyword evidence="8" id="KW-1185">Reference proteome</keyword>
<dbReference type="SMART" id="SM00382">
    <property type="entry name" value="AAA"/>
    <property type="match status" value="1"/>
</dbReference>
<evidence type="ECO:0000256" key="1">
    <source>
        <dbReference type="ARBA" id="ARBA00005417"/>
    </source>
</evidence>
<dbReference type="CDD" id="cd03293">
    <property type="entry name" value="ABC_NrtD_SsuB_transporters"/>
    <property type="match status" value="1"/>
</dbReference>
<dbReference type="InterPro" id="IPR003593">
    <property type="entry name" value="AAA+_ATPase"/>
</dbReference>
<evidence type="ECO:0000256" key="4">
    <source>
        <dbReference type="ARBA" id="ARBA00022741"/>
    </source>
</evidence>
<comment type="similarity">
    <text evidence="1">Belongs to the ABC transporter superfamily.</text>
</comment>
<dbReference type="SUPFAM" id="SSF52540">
    <property type="entry name" value="P-loop containing nucleoside triphosphate hydrolases"/>
    <property type="match status" value="1"/>
</dbReference>
<name>A0ABW7H715_9BURK</name>
<dbReference type="PROSITE" id="PS50893">
    <property type="entry name" value="ABC_TRANSPORTER_2"/>
    <property type="match status" value="1"/>
</dbReference>
<sequence length="257" mass="28070">MSAENKPPKIAVKALSKSFKAAKGKLLPVIDGVDFDVAEGEFVAIVGPSGCGKSTLMNILAGFEQPDAGSLALDGKPHPGPSPQGIVISQHGSVFPWLTVQQNLMFGLDARASGTANAELADHYAAMVGLKGFENAYPHELSGGMLKRVELARAFIVKPEILYLDEPFSALDALMNLRMRNELLRILAEEKHTVLLITHDVDEALYMADRVLVLSPRPTRIQARFELDMPHPRRLISPEMDQLREAILKELGLEMPA</sequence>
<evidence type="ECO:0000259" key="6">
    <source>
        <dbReference type="PROSITE" id="PS50893"/>
    </source>
</evidence>
<keyword evidence="3" id="KW-1003">Cell membrane</keyword>